<proteinExistence type="predicted"/>
<organism evidence="1 2">
    <name type="scientific">Streptomyces himastatinicus ATCC 53653</name>
    <dbReference type="NCBI Taxonomy" id="457427"/>
    <lineage>
        <taxon>Bacteria</taxon>
        <taxon>Bacillati</taxon>
        <taxon>Actinomycetota</taxon>
        <taxon>Actinomycetes</taxon>
        <taxon>Kitasatosporales</taxon>
        <taxon>Streptomycetaceae</taxon>
        <taxon>Streptomyces</taxon>
        <taxon>Streptomyces violaceusniger group</taxon>
    </lineage>
</organism>
<reference evidence="1 2" key="1">
    <citation type="submission" date="2009-02" db="EMBL/GenBank/DDBJ databases">
        <title>Annotation of Streptomyces hygroscopicus strain ATCC 53653.</title>
        <authorList>
            <consortium name="The Broad Institute Genome Sequencing Platform"/>
            <consortium name="Broad Institute Microbial Sequencing Center"/>
            <person name="Fischbach M."/>
            <person name="Godfrey P."/>
            <person name="Ward D."/>
            <person name="Young S."/>
            <person name="Zeng Q."/>
            <person name="Koehrsen M."/>
            <person name="Alvarado L."/>
            <person name="Berlin A.M."/>
            <person name="Bochicchio J."/>
            <person name="Borenstein D."/>
            <person name="Chapman S.B."/>
            <person name="Chen Z."/>
            <person name="Engels R."/>
            <person name="Freedman E."/>
            <person name="Gellesch M."/>
            <person name="Goldberg J."/>
            <person name="Griggs A."/>
            <person name="Gujja S."/>
            <person name="Heilman E.R."/>
            <person name="Heiman D.I."/>
            <person name="Hepburn T.A."/>
            <person name="Howarth C."/>
            <person name="Jen D."/>
            <person name="Larson L."/>
            <person name="Lewis B."/>
            <person name="Mehta T."/>
            <person name="Park D."/>
            <person name="Pearson M."/>
            <person name="Richards J."/>
            <person name="Roberts A."/>
            <person name="Saif S."/>
            <person name="Shea T.D."/>
            <person name="Shenoy N."/>
            <person name="Sisk P."/>
            <person name="Stolte C."/>
            <person name="Sykes S.N."/>
            <person name="Thomson T."/>
            <person name="Walk T."/>
            <person name="White J."/>
            <person name="Yandava C."/>
            <person name="Straight P."/>
            <person name="Clardy J."/>
            <person name="Hung D."/>
            <person name="Kolter R."/>
            <person name="Mekalanos J."/>
            <person name="Walker S."/>
            <person name="Walsh C.T."/>
            <person name="Wieland-Brown L.C."/>
            <person name="Haas B."/>
            <person name="Nusbaum C."/>
            <person name="Birren B."/>
        </authorList>
    </citation>
    <scope>NUCLEOTIDE SEQUENCE [LARGE SCALE GENOMIC DNA]</scope>
    <source>
        <strain evidence="1 2">ATCC 53653</strain>
    </source>
</reference>
<dbReference type="RefSeq" id="WP_009717508.1">
    <property type="nucleotide sequence ID" value="NZ_GG657754.1"/>
</dbReference>
<protein>
    <submittedName>
        <fullName evidence="1">Uncharacterized protein</fullName>
    </submittedName>
</protein>
<evidence type="ECO:0000313" key="2">
    <source>
        <dbReference type="Proteomes" id="UP000003963"/>
    </source>
</evidence>
<dbReference type="HOGENOM" id="CLU_199850_0_0_11"/>
<keyword evidence="2" id="KW-1185">Reference proteome</keyword>
<sequence length="59" mass="7171">MYSDHVHHLLHRLRAEQLRREAAHRHRRAQPLRTRLGWRLVEVGLRLATPRVPHVPRFD</sequence>
<accession>D9WKH1</accession>
<dbReference type="STRING" id="457427.SSOG_05419"/>
<dbReference type="Proteomes" id="UP000003963">
    <property type="component" value="Unassembled WGS sequence"/>
</dbReference>
<name>D9WKH1_9ACTN</name>
<gene>
    <name evidence="1" type="ORF">SSOG_05419</name>
</gene>
<evidence type="ECO:0000313" key="1">
    <source>
        <dbReference type="EMBL" id="EFL25705.1"/>
    </source>
</evidence>
<dbReference type="EMBL" id="GG657754">
    <property type="protein sequence ID" value="EFL25705.1"/>
    <property type="molecule type" value="Genomic_DNA"/>
</dbReference>
<dbReference type="AlphaFoldDB" id="D9WKH1"/>